<accession>A0A5J9THU7</accession>
<dbReference type="InterPro" id="IPR050592">
    <property type="entry name" value="GDSL_lipolytic_enzyme"/>
</dbReference>
<proteinExistence type="inferred from homology"/>
<dbReference type="InterPro" id="IPR036514">
    <property type="entry name" value="SGNH_hydro_sf"/>
</dbReference>
<feature type="signal peptide" evidence="2">
    <location>
        <begin position="1"/>
        <end position="23"/>
    </location>
</feature>
<name>A0A5J9THU7_9POAL</name>
<dbReference type="OrthoDB" id="1600564at2759"/>
<dbReference type="SUPFAM" id="SSF52266">
    <property type="entry name" value="SGNH hydrolase"/>
    <property type="match status" value="1"/>
</dbReference>
<organism evidence="4 5">
    <name type="scientific">Eragrostis curvula</name>
    <name type="common">weeping love grass</name>
    <dbReference type="NCBI Taxonomy" id="38414"/>
    <lineage>
        <taxon>Eukaryota</taxon>
        <taxon>Viridiplantae</taxon>
        <taxon>Streptophyta</taxon>
        <taxon>Embryophyta</taxon>
        <taxon>Tracheophyta</taxon>
        <taxon>Spermatophyta</taxon>
        <taxon>Magnoliopsida</taxon>
        <taxon>Liliopsida</taxon>
        <taxon>Poales</taxon>
        <taxon>Poaceae</taxon>
        <taxon>PACMAD clade</taxon>
        <taxon>Chloridoideae</taxon>
        <taxon>Eragrostideae</taxon>
        <taxon>Eragrostidinae</taxon>
        <taxon>Eragrostis</taxon>
    </lineage>
</organism>
<dbReference type="Gramene" id="TVU01496">
    <property type="protein sequence ID" value="TVU01496"/>
    <property type="gene ID" value="EJB05_53052"/>
</dbReference>
<feature type="chain" id="PRO_5036145999" description="GDSL esterase/lipase" evidence="2">
    <location>
        <begin position="24"/>
        <end position="352"/>
    </location>
</feature>
<keyword evidence="2" id="KW-0732">Signal</keyword>
<dbReference type="Pfam" id="PF00657">
    <property type="entry name" value="Lipase_GDSL"/>
    <property type="match status" value="1"/>
</dbReference>
<reference evidence="4 5" key="1">
    <citation type="journal article" date="2019" name="Sci. Rep.">
        <title>A high-quality genome of Eragrostis curvula grass provides insights into Poaceae evolution and supports new strategies to enhance forage quality.</title>
        <authorList>
            <person name="Carballo J."/>
            <person name="Santos B.A.C.M."/>
            <person name="Zappacosta D."/>
            <person name="Garbus I."/>
            <person name="Selva J.P."/>
            <person name="Gallo C.A."/>
            <person name="Diaz A."/>
            <person name="Albertini E."/>
            <person name="Caccamo M."/>
            <person name="Echenique V."/>
        </authorList>
    </citation>
    <scope>NUCLEOTIDE SEQUENCE [LARGE SCALE GENOMIC DNA]</scope>
    <source>
        <strain evidence="5">cv. Victoria</strain>
        <tissue evidence="4">Leaf</tissue>
    </source>
</reference>
<dbReference type="PANTHER" id="PTHR45642">
    <property type="entry name" value="GDSL ESTERASE/LIPASE EXL3"/>
    <property type="match status" value="1"/>
</dbReference>
<dbReference type="Proteomes" id="UP000324897">
    <property type="component" value="Chromosome 3"/>
</dbReference>
<evidence type="ECO:0000256" key="1">
    <source>
        <dbReference type="ARBA" id="ARBA00008668"/>
    </source>
</evidence>
<sequence length="352" mass="38330">MSKSVKRCLPWLISLSLHLVVAAAGKKVPAIIVFGDSSVDTGNNNFIPTIARSNFLPYGRDYDDGLPTGRFSNGRLATDFISEAFGLPPSIPAYLDTNCTIDQLATGVSFASAATGIDNATAGVLSVITLSEQLAYFKEYTDRLKIAKGDAAAAEIIGEALYIWSIGTNDFIENYYNLPSRRMEYTVSEYQSYLLGLAEAAIRRVHALGGRKMDFTGITPMGCLPAERIGNRGDPGECNQEYNAVARSFNAKLRDLVAKLNKELPGLQLVFADTYDLLAAVVDKPSEYGFDNAVQGCCGTGLFEAGYFCSLSTSLLCRNANKYVFFDAIHPTEKMYKLLADTVINSTLHVFM</sequence>
<comment type="caution">
    <text evidence="4">The sequence shown here is derived from an EMBL/GenBank/DDBJ whole genome shotgun (WGS) entry which is preliminary data.</text>
</comment>
<dbReference type="InterPro" id="IPR035669">
    <property type="entry name" value="SGNH_plant_lipase-like"/>
</dbReference>
<evidence type="ECO:0008006" key="6">
    <source>
        <dbReference type="Google" id="ProtNLM"/>
    </source>
</evidence>
<evidence type="ECO:0000313" key="4">
    <source>
        <dbReference type="EMBL" id="TVU10885.1"/>
    </source>
</evidence>
<evidence type="ECO:0000313" key="5">
    <source>
        <dbReference type="Proteomes" id="UP000324897"/>
    </source>
</evidence>
<protein>
    <recommendedName>
        <fullName evidence="6">GDSL esterase/lipase</fullName>
    </recommendedName>
</protein>
<dbReference type="Gene3D" id="3.40.50.1110">
    <property type="entry name" value="SGNH hydrolase"/>
    <property type="match status" value="1"/>
</dbReference>
<dbReference type="PANTHER" id="PTHR45642:SF12">
    <property type="entry name" value="OS09G0132900 PROTEIN"/>
    <property type="match status" value="1"/>
</dbReference>
<comment type="similarity">
    <text evidence="1">Belongs to the 'GDSL' lipolytic enzyme family.</text>
</comment>
<dbReference type="EMBL" id="RWGY01000435">
    <property type="protein sequence ID" value="TVU01496.1"/>
    <property type="molecule type" value="Genomic_DNA"/>
</dbReference>
<dbReference type="Gramene" id="TVU10885">
    <property type="protein sequence ID" value="TVU10885"/>
    <property type="gene ID" value="EJB05_44439"/>
</dbReference>
<dbReference type="CDD" id="cd01837">
    <property type="entry name" value="SGNH_plant_lipase_like"/>
    <property type="match status" value="1"/>
</dbReference>
<evidence type="ECO:0000256" key="2">
    <source>
        <dbReference type="SAM" id="SignalP"/>
    </source>
</evidence>
<dbReference type="GO" id="GO:0016788">
    <property type="term" value="F:hydrolase activity, acting on ester bonds"/>
    <property type="evidence" value="ECO:0007669"/>
    <property type="project" value="InterPro"/>
</dbReference>
<dbReference type="InterPro" id="IPR001087">
    <property type="entry name" value="GDSL"/>
</dbReference>
<gene>
    <name evidence="4" type="ORF">EJB05_44439</name>
    <name evidence="3" type="ORF">EJB05_53052</name>
</gene>
<dbReference type="AlphaFoldDB" id="A0A5J9THU7"/>
<keyword evidence="5" id="KW-1185">Reference proteome</keyword>
<dbReference type="FunFam" id="3.40.50.1110:FF:000003">
    <property type="entry name" value="GDSL esterase/lipase APG"/>
    <property type="match status" value="1"/>
</dbReference>
<evidence type="ECO:0000313" key="3">
    <source>
        <dbReference type="EMBL" id="TVU01496.1"/>
    </source>
</evidence>
<dbReference type="EMBL" id="RWGY01000039">
    <property type="protein sequence ID" value="TVU10885.1"/>
    <property type="molecule type" value="Genomic_DNA"/>
</dbReference>